<dbReference type="AlphaFoldDB" id="A0A3S5CQ60"/>
<accession>A0A3S5CQ60</accession>
<protein>
    <submittedName>
        <fullName evidence="1">Uncharacterized protein</fullName>
    </submittedName>
</protein>
<name>A0A3S5CQ60_9PLAT</name>
<sequence>MSNSKIPSAPILNKLPTFNASELAHKLTKNCISFPWRFSSTHVEKRAPNLPGPTTMVNQKICILAICKDVLLVSLVKKRSVELKKMIIQFIRKRIDLDYVTLSMSAVG</sequence>
<organism evidence="1 2">
    <name type="scientific">Protopolystoma xenopodis</name>
    <dbReference type="NCBI Taxonomy" id="117903"/>
    <lineage>
        <taxon>Eukaryota</taxon>
        <taxon>Metazoa</taxon>
        <taxon>Spiralia</taxon>
        <taxon>Lophotrochozoa</taxon>
        <taxon>Platyhelminthes</taxon>
        <taxon>Monogenea</taxon>
        <taxon>Polyopisthocotylea</taxon>
        <taxon>Polystomatidea</taxon>
        <taxon>Polystomatidae</taxon>
        <taxon>Protopolystoma</taxon>
    </lineage>
</organism>
<gene>
    <name evidence="1" type="ORF">PXEA_LOCUS32627</name>
</gene>
<dbReference type="Proteomes" id="UP000784294">
    <property type="component" value="Unassembled WGS sequence"/>
</dbReference>
<comment type="caution">
    <text evidence="1">The sequence shown here is derived from an EMBL/GenBank/DDBJ whole genome shotgun (WGS) entry which is preliminary data.</text>
</comment>
<evidence type="ECO:0000313" key="2">
    <source>
        <dbReference type="Proteomes" id="UP000784294"/>
    </source>
</evidence>
<proteinExistence type="predicted"/>
<dbReference type="EMBL" id="CAAALY010260380">
    <property type="protein sequence ID" value="VEL39187.1"/>
    <property type="molecule type" value="Genomic_DNA"/>
</dbReference>
<evidence type="ECO:0000313" key="1">
    <source>
        <dbReference type="EMBL" id="VEL39187.1"/>
    </source>
</evidence>
<reference evidence="1" key="1">
    <citation type="submission" date="2018-11" db="EMBL/GenBank/DDBJ databases">
        <authorList>
            <consortium name="Pathogen Informatics"/>
        </authorList>
    </citation>
    <scope>NUCLEOTIDE SEQUENCE</scope>
</reference>
<keyword evidence="2" id="KW-1185">Reference proteome</keyword>